<organism evidence="2 3">
    <name type="scientific">Chelatococcus caeni</name>
    <dbReference type="NCBI Taxonomy" id="1348468"/>
    <lineage>
        <taxon>Bacteria</taxon>
        <taxon>Pseudomonadati</taxon>
        <taxon>Pseudomonadota</taxon>
        <taxon>Alphaproteobacteria</taxon>
        <taxon>Hyphomicrobiales</taxon>
        <taxon>Chelatococcaceae</taxon>
        <taxon>Chelatococcus</taxon>
    </lineage>
</organism>
<dbReference type="AlphaFoldDB" id="A0A840BXN0"/>
<gene>
    <name evidence="2" type="ORF">GGR16_003139</name>
</gene>
<dbReference type="CDD" id="cd04333">
    <property type="entry name" value="ProX_deacylase"/>
    <property type="match status" value="1"/>
</dbReference>
<keyword evidence="3" id="KW-1185">Reference proteome</keyword>
<evidence type="ECO:0000313" key="3">
    <source>
        <dbReference type="Proteomes" id="UP000577362"/>
    </source>
</evidence>
<protein>
    <submittedName>
        <fullName evidence="2">Prolyl-tRNA editing enzyme YbaK/EbsC (Cys-tRNA(Pro) deacylase)</fullName>
    </submittedName>
</protein>
<reference evidence="2 3" key="1">
    <citation type="submission" date="2020-08" db="EMBL/GenBank/DDBJ databases">
        <title>Genomic Encyclopedia of Type Strains, Phase IV (KMG-IV): sequencing the most valuable type-strain genomes for metagenomic binning, comparative biology and taxonomic classification.</title>
        <authorList>
            <person name="Goeker M."/>
        </authorList>
    </citation>
    <scope>NUCLEOTIDE SEQUENCE [LARGE SCALE GENOMIC DNA]</scope>
    <source>
        <strain evidence="2 3">DSM 103737</strain>
    </source>
</reference>
<dbReference type="Pfam" id="PF04073">
    <property type="entry name" value="tRNA_edit"/>
    <property type="match status" value="1"/>
</dbReference>
<dbReference type="EMBL" id="JACIEN010000003">
    <property type="protein sequence ID" value="MBB4018105.1"/>
    <property type="molecule type" value="Genomic_DNA"/>
</dbReference>
<dbReference type="SUPFAM" id="SSF55826">
    <property type="entry name" value="YbaK/ProRS associated domain"/>
    <property type="match status" value="1"/>
</dbReference>
<dbReference type="PANTHER" id="PTHR30411">
    <property type="entry name" value="CYTOPLASMIC PROTEIN"/>
    <property type="match status" value="1"/>
</dbReference>
<feature type="domain" description="YbaK/aminoacyl-tRNA synthetase-associated" evidence="1">
    <location>
        <begin position="33"/>
        <end position="151"/>
    </location>
</feature>
<accession>A0A840BXN0</accession>
<name>A0A840BXN0_9HYPH</name>
<comment type="caution">
    <text evidence="2">The sequence shown here is derived from an EMBL/GenBank/DDBJ whole genome shotgun (WGS) entry which is preliminary data.</text>
</comment>
<dbReference type="Proteomes" id="UP000577362">
    <property type="component" value="Unassembled WGS sequence"/>
</dbReference>
<dbReference type="Gene3D" id="3.90.960.10">
    <property type="entry name" value="YbaK/aminoacyl-tRNA synthetase-associated domain"/>
    <property type="match status" value="1"/>
</dbReference>
<dbReference type="GO" id="GO:0002161">
    <property type="term" value="F:aminoacyl-tRNA deacylase activity"/>
    <property type="evidence" value="ECO:0007669"/>
    <property type="project" value="InterPro"/>
</dbReference>
<dbReference type="InterPro" id="IPR007214">
    <property type="entry name" value="YbaK/aa-tRNA-synth-assoc-dom"/>
</dbReference>
<proteinExistence type="predicted"/>
<evidence type="ECO:0000259" key="1">
    <source>
        <dbReference type="Pfam" id="PF04073"/>
    </source>
</evidence>
<dbReference type="RefSeq" id="WP_183317140.1">
    <property type="nucleotide sequence ID" value="NZ_JACIEN010000003.1"/>
</dbReference>
<sequence>MSETTQELPASSARVAEAARRLGLAITIAVHDRPTRTAEEAAEACGTGVERIIKSLVFEGADSGRPYLLLVAGNNRVDEKKAAATLGEALRRPDAGKVRALTGYAIGGIPPFGHVETLQTFIDADLLAHDIVWAAAGTPTTVFPVDPRRLAEATGATAITVA</sequence>
<dbReference type="InterPro" id="IPR036754">
    <property type="entry name" value="YbaK/aa-tRNA-synt-asso_dom_sf"/>
</dbReference>
<evidence type="ECO:0000313" key="2">
    <source>
        <dbReference type="EMBL" id="MBB4018105.1"/>
    </source>
</evidence>
<dbReference type="PANTHER" id="PTHR30411:SF1">
    <property type="entry name" value="CYTOPLASMIC PROTEIN"/>
    <property type="match status" value="1"/>
</dbReference>